<sequence>MSKLEDSIREHLVAIHILDEGINVHSEQLQSISNIDNVLLFGFLTALYNYTFAIGQEKILNIDLEQYKIIFQELKDNKLLVVITDSLVDNKNEKNLVEKIKLRYEVLTYDKDISEIDSLLTVEDGIIPLELIAEIRSKGTMLAKQEELNKRNMEIQKEIDIPKIKTEKFFFNNILDEGIIDTDKEVKIRKTISNFFLGYKNLLLCIFAYNIKDKFCIFSFGRSSQVENRVEFINYIINETLTKVSNKESSNLKQVEYEGKKFWVDMFLDQEKHLSYVFLSTSKSELVSLEVHIKRISTFIYRLFQKGMIDS</sequence>
<name>A0A9Y1BT79_9ARCH</name>
<proteinExistence type="predicted"/>
<dbReference type="AlphaFoldDB" id="A0A9Y1BT79"/>
<gene>
    <name evidence="1" type="ORF">K9W46_06315</name>
</gene>
<dbReference type="EMBL" id="CP084167">
    <property type="protein sequence ID" value="UJG44793.1"/>
    <property type="molecule type" value="Genomic_DNA"/>
</dbReference>
<dbReference type="Proteomes" id="UP001200513">
    <property type="component" value="Chromosome"/>
</dbReference>
<organism evidence="1">
    <name type="scientific">Candidatus Heimdallarchaeum endolithica</name>
    <dbReference type="NCBI Taxonomy" id="2876572"/>
    <lineage>
        <taxon>Archaea</taxon>
        <taxon>Promethearchaeati</taxon>
        <taxon>Candidatus Heimdallarchaeota</taxon>
        <taxon>Candidatus Heimdallarchaeia (ex Rinke et al. 2021) (nom. nud.)</taxon>
        <taxon>Candidatus Heimdallarchaeales</taxon>
        <taxon>Candidatus Heimdallarchaeaceae</taxon>
        <taxon>Candidatus Heimdallarchaeum</taxon>
    </lineage>
</organism>
<accession>A0A9Y1BT79</accession>
<protein>
    <submittedName>
        <fullName evidence="1">Uncharacterized protein</fullName>
    </submittedName>
</protein>
<evidence type="ECO:0000313" key="1">
    <source>
        <dbReference type="EMBL" id="UJG44793.1"/>
    </source>
</evidence>
<reference evidence="1" key="1">
    <citation type="journal article" date="2022" name="Nat. Microbiol.">
        <title>Unique mobile elements and scalable gene flow at the prokaryote-eukaryote boundary revealed by circularized Asgard archaea genomes.</title>
        <authorList>
            <person name="Wu F."/>
            <person name="Speth D.R."/>
            <person name="Philosof A."/>
            <person name="Cremiere A."/>
            <person name="Narayanan A."/>
            <person name="Barco R.A."/>
            <person name="Connon S.A."/>
            <person name="Amend J.P."/>
            <person name="Antoshechkin I.A."/>
            <person name="Orphan V.J."/>
        </authorList>
    </citation>
    <scope>NUCLEOTIDE SEQUENCE</scope>
    <source>
        <strain evidence="1">PR6</strain>
    </source>
</reference>